<evidence type="ECO:0000313" key="3">
    <source>
        <dbReference type="Proteomes" id="UP000521676"/>
    </source>
</evidence>
<reference evidence="2" key="2">
    <citation type="journal article" date="2024" name="Nature">
        <title>Anoxygenic phototroph of the Chloroflexota uses a type I reaction centre.</title>
        <authorList>
            <person name="Tsuji J.M."/>
            <person name="Shaw N.A."/>
            <person name="Nagashima S."/>
            <person name="Venkiteswaran J.J."/>
            <person name="Schiff S.L."/>
            <person name="Watanabe T."/>
            <person name="Fukui M."/>
            <person name="Hanada S."/>
            <person name="Tank M."/>
            <person name="Neufeld J.D."/>
        </authorList>
    </citation>
    <scope>NUCLEOTIDE SEQUENCE</scope>
    <source>
        <strain evidence="2">L227-S17</strain>
    </source>
</reference>
<evidence type="ECO:0000313" key="2">
    <source>
        <dbReference type="EMBL" id="WJW65853.1"/>
    </source>
</evidence>
<reference evidence="1 3" key="1">
    <citation type="submission" date="2020-06" db="EMBL/GenBank/DDBJ databases">
        <title>Anoxygenic phototrophic Chloroflexota member uses a Type I reaction center.</title>
        <authorList>
            <person name="Tsuji J.M."/>
            <person name="Shaw N.A."/>
            <person name="Nagashima S."/>
            <person name="Venkiteswaran J."/>
            <person name="Schiff S.L."/>
            <person name="Hanada S."/>
            <person name="Tank M."/>
            <person name="Neufeld J.D."/>
        </authorList>
    </citation>
    <scope>NUCLEOTIDE SEQUENCE [LARGE SCALE GENOMIC DNA]</scope>
    <source>
        <strain evidence="1">L227-S17</strain>
    </source>
</reference>
<dbReference type="EMBL" id="CP128399">
    <property type="protein sequence ID" value="WJW65853.1"/>
    <property type="molecule type" value="Genomic_DNA"/>
</dbReference>
<dbReference type="EMBL" id="JACATZ010000001">
    <property type="protein sequence ID" value="NWJ46485.1"/>
    <property type="molecule type" value="Genomic_DNA"/>
</dbReference>
<protein>
    <submittedName>
        <fullName evidence="1">Uncharacterized protein</fullName>
    </submittedName>
</protein>
<keyword evidence="4" id="KW-1185">Reference proteome</keyword>
<organism evidence="1 3">
    <name type="scientific">Candidatus Chlorohelix allophototropha</name>
    <dbReference type="NCBI Taxonomy" id="3003348"/>
    <lineage>
        <taxon>Bacteria</taxon>
        <taxon>Bacillati</taxon>
        <taxon>Chloroflexota</taxon>
        <taxon>Chloroflexia</taxon>
        <taxon>Candidatus Chloroheliales</taxon>
        <taxon>Candidatus Chloroheliaceae</taxon>
        <taxon>Candidatus Chlorohelix</taxon>
    </lineage>
</organism>
<dbReference type="AlphaFoldDB" id="A0A8T7M3N5"/>
<dbReference type="Proteomes" id="UP000521676">
    <property type="component" value="Unassembled WGS sequence"/>
</dbReference>
<dbReference type="RefSeq" id="WP_341467740.1">
    <property type="nucleotide sequence ID" value="NZ_CP128399.1"/>
</dbReference>
<evidence type="ECO:0000313" key="1">
    <source>
        <dbReference type="EMBL" id="NWJ46485.1"/>
    </source>
</evidence>
<name>A0A8T7M3N5_9CHLR</name>
<proteinExistence type="predicted"/>
<sequence>MAKRVIKFAYVVVGKDERGKPIVDRVSYGNYEDFECPRCGYRYQVEFGRKPPVCYYCEPRPMRMRHYGQTDKDGNC</sequence>
<evidence type="ECO:0000313" key="4">
    <source>
        <dbReference type="Proteomes" id="UP001431572"/>
    </source>
</evidence>
<dbReference type="Proteomes" id="UP001431572">
    <property type="component" value="Chromosome 1"/>
</dbReference>
<accession>A0A8T7M3N5</accession>
<gene>
    <name evidence="1" type="ORF">HXX08_11450</name>
    <name evidence="2" type="ORF">OZ401_001632</name>
</gene>